<evidence type="ECO:0000256" key="1">
    <source>
        <dbReference type="ARBA" id="ARBA00009375"/>
    </source>
</evidence>
<dbReference type="NCBIfam" id="TIGR00071">
    <property type="entry name" value="hisT_truA"/>
    <property type="match status" value="1"/>
</dbReference>
<feature type="domain" description="Pseudouridine synthase I TruA alpha/beta" evidence="8">
    <location>
        <begin position="163"/>
        <end position="288"/>
    </location>
</feature>
<dbReference type="CDD" id="cd02570">
    <property type="entry name" value="PseudoU_synth_EcTruA"/>
    <property type="match status" value="1"/>
</dbReference>
<evidence type="ECO:0000313" key="9">
    <source>
        <dbReference type="EMBL" id="MDK7063350.1"/>
    </source>
</evidence>
<comment type="caution">
    <text evidence="9">The sequence shown here is derived from an EMBL/GenBank/DDBJ whole genome shotgun (WGS) entry which is preliminary data.</text>
</comment>
<feature type="binding site" evidence="4 6">
    <location>
        <position position="127"/>
    </location>
    <ligand>
        <name>substrate</name>
    </ligand>
</feature>
<keyword evidence="2 4" id="KW-0819">tRNA processing</keyword>
<dbReference type="PANTHER" id="PTHR11142:SF0">
    <property type="entry name" value="TRNA PSEUDOURIDINE SYNTHASE-LIKE 1"/>
    <property type="match status" value="1"/>
</dbReference>
<evidence type="ECO:0000256" key="4">
    <source>
        <dbReference type="HAMAP-Rule" id="MF_00171"/>
    </source>
</evidence>
<comment type="function">
    <text evidence="4">Formation of pseudouridine at positions 38, 39 and 40 in the anticodon stem and loop of transfer RNAs.</text>
</comment>
<comment type="subunit">
    <text evidence="4">Homodimer.</text>
</comment>
<evidence type="ECO:0000256" key="2">
    <source>
        <dbReference type="ARBA" id="ARBA00022694"/>
    </source>
</evidence>
<comment type="catalytic activity">
    <reaction evidence="4 7">
        <text>uridine(38/39/40) in tRNA = pseudouridine(38/39/40) in tRNA</text>
        <dbReference type="Rhea" id="RHEA:22376"/>
        <dbReference type="Rhea" id="RHEA-COMP:10085"/>
        <dbReference type="Rhea" id="RHEA-COMP:10087"/>
        <dbReference type="ChEBI" id="CHEBI:65314"/>
        <dbReference type="ChEBI" id="CHEBI:65315"/>
        <dbReference type="EC" id="5.4.99.12"/>
    </reaction>
</comment>
<reference evidence="9" key="1">
    <citation type="submission" date="2023-05" db="EMBL/GenBank/DDBJ databases">
        <title>Cataloging the Phylogenetic Diversity of Human Bladder Bacteria.</title>
        <authorList>
            <person name="Du J."/>
        </authorList>
    </citation>
    <scope>NUCLEOTIDE SEQUENCE</scope>
    <source>
        <strain evidence="9">UMB6789</strain>
    </source>
</reference>
<dbReference type="Proteomes" id="UP001237784">
    <property type="component" value="Unassembled WGS sequence"/>
</dbReference>
<dbReference type="GO" id="GO:0003723">
    <property type="term" value="F:RNA binding"/>
    <property type="evidence" value="ECO:0007669"/>
    <property type="project" value="InterPro"/>
</dbReference>
<comment type="similarity">
    <text evidence="1 4 7">Belongs to the tRNA pseudouridine synthase TruA family.</text>
</comment>
<dbReference type="SUPFAM" id="SSF55120">
    <property type="entry name" value="Pseudouridine synthase"/>
    <property type="match status" value="1"/>
</dbReference>
<protein>
    <recommendedName>
        <fullName evidence="4">tRNA pseudouridine synthase A</fullName>
        <ecNumber evidence="4">5.4.99.12</ecNumber>
    </recommendedName>
    <alternativeName>
        <fullName evidence="4">tRNA pseudouridine(38-40) synthase</fullName>
    </alternativeName>
    <alternativeName>
        <fullName evidence="4">tRNA pseudouridylate synthase I</fullName>
    </alternativeName>
    <alternativeName>
        <fullName evidence="4">tRNA-uridine isomerase I</fullName>
    </alternativeName>
</protein>
<keyword evidence="3 4" id="KW-0413">Isomerase</keyword>
<name>A0AAW6Y2I1_GARVA</name>
<dbReference type="InterPro" id="IPR020095">
    <property type="entry name" value="PsdUridine_synth_TruA_C"/>
</dbReference>
<dbReference type="RefSeq" id="WP_048730660.1">
    <property type="nucleotide sequence ID" value="NZ_JASOME010000002.1"/>
</dbReference>
<dbReference type="PANTHER" id="PTHR11142">
    <property type="entry name" value="PSEUDOURIDYLATE SYNTHASE"/>
    <property type="match status" value="1"/>
</dbReference>
<dbReference type="InterPro" id="IPR020097">
    <property type="entry name" value="PsdUridine_synth_TruA_a/b_dom"/>
</dbReference>
<dbReference type="GO" id="GO:0160147">
    <property type="term" value="F:tRNA pseudouridine(38-40) synthase activity"/>
    <property type="evidence" value="ECO:0007669"/>
    <property type="project" value="UniProtKB-EC"/>
</dbReference>
<dbReference type="Gene3D" id="3.30.70.660">
    <property type="entry name" value="Pseudouridine synthase I, catalytic domain, C-terminal subdomain"/>
    <property type="match status" value="1"/>
</dbReference>
<dbReference type="Gene3D" id="3.30.70.580">
    <property type="entry name" value="Pseudouridine synthase I, catalytic domain, N-terminal subdomain"/>
    <property type="match status" value="1"/>
</dbReference>
<evidence type="ECO:0000256" key="7">
    <source>
        <dbReference type="RuleBase" id="RU003792"/>
    </source>
</evidence>
<dbReference type="EC" id="5.4.99.12" evidence="4"/>
<evidence type="ECO:0000259" key="8">
    <source>
        <dbReference type="Pfam" id="PF01416"/>
    </source>
</evidence>
<dbReference type="EMBL" id="JASOME010000002">
    <property type="protein sequence ID" value="MDK7063350.1"/>
    <property type="molecule type" value="Genomic_DNA"/>
</dbReference>
<proteinExistence type="inferred from homology"/>
<evidence type="ECO:0000313" key="10">
    <source>
        <dbReference type="Proteomes" id="UP001237784"/>
    </source>
</evidence>
<evidence type="ECO:0000256" key="5">
    <source>
        <dbReference type="PIRSR" id="PIRSR001430-1"/>
    </source>
</evidence>
<dbReference type="Pfam" id="PF01416">
    <property type="entry name" value="PseudoU_synth_1"/>
    <property type="match status" value="1"/>
</dbReference>
<dbReference type="InterPro" id="IPR020094">
    <property type="entry name" value="TruA/RsuA/RluB/E/F_N"/>
</dbReference>
<dbReference type="InterPro" id="IPR001406">
    <property type="entry name" value="PsdUridine_synth_TruA"/>
</dbReference>
<evidence type="ECO:0000256" key="6">
    <source>
        <dbReference type="PIRSR" id="PIRSR001430-2"/>
    </source>
</evidence>
<sequence>MRLRLDLAYDGGDFYGWARQPNLRTVQGTLEDALYKVLRVHDGDSCFPLRLTVAGRTDTGVHASYQVCHLDVEDDILQNCVGHTNLTPVKALEYRLRGVLPKDISIHSVRIAPSGFDARFSALDRTYVYRISDAANRENLDPRMRGFVLQIDYDLDVNSMNQAAQMIVGLHDFGSFARPNPGGTTIRCVKKAVWNRVCLDGCASVGSDIVSRSTGNIPPIEHGLIEFTIVADAFAHNMVRSLVQACVQVGCGKRSVDWFKDKIENPIREGSTGPIAANGLTLEYVEYPPKDQLEVRANAIRARRTLEELD</sequence>
<gene>
    <name evidence="4 9" type="primary">truA</name>
    <name evidence="9" type="ORF">QP372_02290</name>
</gene>
<dbReference type="AlphaFoldDB" id="A0AAW6Y2I1"/>
<dbReference type="HAMAP" id="MF_00171">
    <property type="entry name" value="TruA"/>
    <property type="match status" value="1"/>
</dbReference>
<dbReference type="GO" id="GO:0031119">
    <property type="term" value="P:tRNA pseudouridine synthesis"/>
    <property type="evidence" value="ECO:0007669"/>
    <property type="project" value="UniProtKB-UniRule"/>
</dbReference>
<feature type="active site" description="Nucleophile" evidence="4 5">
    <location>
        <position position="58"/>
    </location>
</feature>
<accession>A0AAW6Y2I1</accession>
<dbReference type="InterPro" id="IPR020103">
    <property type="entry name" value="PsdUridine_synth_cat_dom_sf"/>
</dbReference>
<organism evidence="9 10">
    <name type="scientific">Gardnerella vaginalis</name>
    <dbReference type="NCBI Taxonomy" id="2702"/>
    <lineage>
        <taxon>Bacteria</taxon>
        <taxon>Bacillati</taxon>
        <taxon>Actinomycetota</taxon>
        <taxon>Actinomycetes</taxon>
        <taxon>Bifidobacteriales</taxon>
        <taxon>Bifidobacteriaceae</taxon>
        <taxon>Gardnerella</taxon>
    </lineage>
</organism>
<dbReference type="PIRSF" id="PIRSF001430">
    <property type="entry name" value="tRNA_psdUrid_synth"/>
    <property type="match status" value="1"/>
</dbReference>
<evidence type="ECO:0000256" key="3">
    <source>
        <dbReference type="ARBA" id="ARBA00023235"/>
    </source>
</evidence>
<comment type="caution">
    <text evidence="4">Lacks conserved residue(s) required for the propagation of feature annotation.</text>
</comment>